<dbReference type="EMBL" id="MUZR01000047">
    <property type="protein sequence ID" value="OOC09517.1"/>
    <property type="molecule type" value="Genomic_DNA"/>
</dbReference>
<feature type="domain" description="ABC-type glycine betaine transport system substrate-binding" evidence="6">
    <location>
        <begin position="27"/>
        <end position="263"/>
    </location>
</feature>
<evidence type="ECO:0000259" key="6">
    <source>
        <dbReference type="Pfam" id="PF04069"/>
    </source>
</evidence>
<dbReference type="Gene3D" id="3.40.190.10">
    <property type="entry name" value="Periplasmic binding protein-like II"/>
    <property type="match status" value="1"/>
</dbReference>
<dbReference type="InterPro" id="IPR007210">
    <property type="entry name" value="ABC_Gly_betaine_transp_sub-bd"/>
</dbReference>
<dbReference type="GO" id="GO:0043190">
    <property type="term" value="C:ATP-binding cassette (ABC) transporter complex"/>
    <property type="evidence" value="ECO:0007669"/>
    <property type="project" value="InterPro"/>
</dbReference>
<organism evidence="7 8">
    <name type="scientific">Thioalkalivibrio halophilus</name>
    <dbReference type="NCBI Taxonomy" id="252474"/>
    <lineage>
        <taxon>Bacteria</taxon>
        <taxon>Pseudomonadati</taxon>
        <taxon>Pseudomonadota</taxon>
        <taxon>Gammaproteobacteria</taxon>
        <taxon>Chromatiales</taxon>
        <taxon>Ectothiorhodospiraceae</taxon>
        <taxon>Thioalkalivibrio</taxon>
    </lineage>
</organism>
<dbReference type="STRING" id="252474.B1A74_10555"/>
<dbReference type="Proteomes" id="UP000189177">
    <property type="component" value="Unassembled WGS sequence"/>
</dbReference>
<keyword evidence="8" id="KW-1185">Reference proteome</keyword>
<dbReference type="GO" id="GO:0031460">
    <property type="term" value="P:glycine betaine transport"/>
    <property type="evidence" value="ECO:0007669"/>
    <property type="project" value="TreeGrafter"/>
</dbReference>
<feature type="chain" id="PRO_5010721319" evidence="5">
    <location>
        <begin position="26"/>
        <end position="288"/>
    </location>
</feature>
<keyword evidence="3" id="KW-1003">Cell membrane</keyword>
<dbReference type="Pfam" id="PF04069">
    <property type="entry name" value="OpuAC"/>
    <property type="match status" value="1"/>
</dbReference>
<evidence type="ECO:0000256" key="5">
    <source>
        <dbReference type="SAM" id="SignalP"/>
    </source>
</evidence>
<gene>
    <name evidence="7" type="ORF">B1A74_10555</name>
</gene>
<protein>
    <submittedName>
        <fullName evidence="7">Glycine/betaine ABC transporter substrate-binding protein</fullName>
    </submittedName>
</protein>
<dbReference type="PANTHER" id="PTHR47737">
    <property type="entry name" value="GLYCINE BETAINE/PROLINE BETAINE TRANSPORT SYSTEM PERMEASE PROTEIN PROW"/>
    <property type="match status" value="1"/>
</dbReference>
<reference evidence="7 8" key="1">
    <citation type="submission" date="2017-02" db="EMBL/GenBank/DDBJ databases">
        <title>Genomic diversity within the haloalkaliphilic genus Thioalkalivibrio.</title>
        <authorList>
            <person name="Ahn A.-C."/>
            <person name="Meier-Kolthoff J."/>
            <person name="Overmars L."/>
            <person name="Richter M."/>
            <person name="Woyke T."/>
            <person name="Sorokin D.Y."/>
            <person name="Muyzer G."/>
        </authorList>
    </citation>
    <scope>NUCLEOTIDE SEQUENCE [LARGE SCALE GENOMIC DNA]</scope>
    <source>
        <strain evidence="7 8">HL17</strain>
    </source>
</reference>
<sequence length="288" mass="31570">MKKKLLTTATAAALSLGMATSAAQADDVRIGWTAWADAEFITQVADRVIQERLDTGVELVQTDIAPQYAGLAGGDLDLMLMSWQPITHEDYIDQFGDDIVDLGVLYDNAKLGWLVPASLHAEGLTSIEDLRDDEWRDRLNGEIQGIDPGAGLTRLSHDTIEEYELDYTLIEASDAAMTAALDRAIRRDDAIVVTGWSPHWKLGAYELEYLEDPKGALGGAESIHAMSRTGFADDHPEVAAFAGCMNIDIDLLNEYMYLADEESTGHAVDKFFNDEAGLVDEWVACARN</sequence>
<dbReference type="CDD" id="cd13639">
    <property type="entry name" value="PBP2_OpuAC_like"/>
    <property type="match status" value="1"/>
</dbReference>
<evidence type="ECO:0000313" key="7">
    <source>
        <dbReference type="EMBL" id="OOC09517.1"/>
    </source>
</evidence>
<evidence type="ECO:0000313" key="8">
    <source>
        <dbReference type="Proteomes" id="UP000189177"/>
    </source>
</evidence>
<dbReference type="PANTHER" id="PTHR47737:SF1">
    <property type="entry name" value="GLYCINE BETAINE_PROLINE BETAINE TRANSPORT SYSTEM PERMEASE PROTEIN PROW"/>
    <property type="match status" value="1"/>
</dbReference>
<evidence type="ECO:0000256" key="4">
    <source>
        <dbReference type="ARBA" id="ARBA00023136"/>
    </source>
</evidence>
<comment type="caution">
    <text evidence="7">The sequence shown here is derived from an EMBL/GenBank/DDBJ whole genome shotgun (WGS) entry which is preliminary data.</text>
</comment>
<dbReference type="GO" id="GO:0015871">
    <property type="term" value="P:choline transport"/>
    <property type="evidence" value="ECO:0007669"/>
    <property type="project" value="TreeGrafter"/>
</dbReference>
<dbReference type="Gene3D" id="3.40.190.100">
    <property type="entry name" value="Glycine betaine-binding periplasmic protein, domain 2"/>
    <property type="match status" value="1"/>
</dbReference>
<proteinExistence type="predicted"/>
<feature type="signal peptide" evidence="5">
    <location>
        <begin position="1"/>
        <end position="25"/>
    </location>
</feature>
<evidence type="ECO:0000256" key="2">
    <source>
        <dbReference type="ARBA" id="ARBA00022448"/>
    </source>
</evidence>
<accession>A0A1V2ZWL1</accession>
<evidence type="ECO:0000256" key="1">
    <source>
        <dbReference type="ARBA" id="ARBA00004236"/>
    </source>
</evidence>
<name>A0A1V2ZWL1_9GAMM</name>
<dbReference type="GO" id="GO:0015226">
    <property type="term" value="F:carnitine transmembrane transporter activity"/>
    <property type="evidence" value="ECO:0007669"/>
    <property type="project" value="TreeGrafter"/>
</dbReference>
<keyword evidence="4" id="KW-0472">Membrane</keyword>
<dbReference type="AlphaFoldDB" id="A0A1V2ZWL1"/>
<comment type="subcellular location">
    <subcellularLocation>
        <location evidence="1">Cell membrane</location>
    </subcellularLocation>
</comment>
<keyword evidence="5" id="KW-0732">Signal</keyword>
<evidence type="ECO:0000256" key="3">
    <source>
        <dbReference type="ARBA" id="ARBA00022475"/>
    </source>
</evidence>
<keyword evidence="2" id="KW-0813">Transport</keyword>
<dbReference type="SUPFAM" id="SSF53850">
    <property type="entry name" value="Periplasmic binding protein-like II"/>
    <property type="match status" value="1"/>
</dbReference>
<dbReference type="GO" id="GO:0005275">
    <property type="term" value="F:amine transmembrane transporter activity"/>
    <property type="evidence" value="ECO:0007669"/>
    <property type="project" value="TreeGrafter"/>
</dbReference>